<keyword evidence="5" id="KW-0067">ATP-binding</keyword>
<keyword evidence="4" id="KW-0547">Nucleotide-binding</keyword>
<feature type="domain" description="AMP-dependent synthetase/ligase" evidence="7">
    <location>
        <begin position="104"/>
        <end position="479"/>
    </location>
</feature>
<comment type="caution">
    <text evidence="10">The sequence shown here is derived from an EMBL/GenBank/DDBJ whole genome shotgun (WGS) entry which is preliminary data.</text>
</comment>
<evidence type="ECO:0000256" key="1">
    <source>
        <dbReference type="ARBA" id="ARBA00006432"/>
    </source>
</evidence>
<organism evidence="10 11">
    <name type="scientific">Aquibium pacificus</name>
    <dbReference type="NCBI Taxonomy" id="3153579"/>
    <lineage>
        <taxon>Bacteria</taxon>
        <taxon>Pseudomonadati</taxon>
        <taxon>Pseudomonadota</taxon>
        <taxon>Alphaproteobacteria</taxon>
        <taxon>Hyphomicrobiales</taxon>
        <taxon>Phyllobacteriaceae</taxon>
        <taxon>Aquibium</taxon>
    </lineage>
</organism>
<evidence type="ECO:0000256" key="4">
    <source>
        <dbReference type="ARBA" id="ARBA00022741"/>
    </source>
</evidence>
<dbReference type="Pfam" id="PF16177">
    <property type="entry name" value="ACAS_N"/>
    <property type="match status" value="1"/>
</dbReference>
<evidence type="ECO:0000256" key="5">
    <source>
        <dbReference type="ARBA" id="ARBA00022840"/>
    </source>
</evidence>
<dbReference type="SUPFAM" id="SSF56801">
    <property type="entry name" value="Acetyl-CoA synthetase-like"/>
    <property type="match status" value="1"/>
</dbReference>
<sequence length="667" mass="72155">MTTALDQAGDGFVWHPPEELREKSNLHAFLKEHALPDYAALLERAETDPEWFWNAVAQRLHFFRPYERVLDTSRGAPFARWCVGGTTNVVTSCIERFRGTPTWEKEVLVWEGEGGEVRRLSYSRLSAQIDALAAGLRREGCGRGDVVGLFLPNIPEAIVAFFAVAKIGAIALPMFSGFGAGALIDRLGDAGARFVITADGTWRRGAVVPLKATLDEAAPALPQLSRVIVARHAGTPVTMQAPCDLWLDKLAVPPEGPSVTEKMDAEDPLMIMYTSGTTGRPKGTVHSHCGFAAKMALDLGLIMDVKPCDRLLWLSDMGWLVGPLLAVGTTLHGATMLIAEGGPDYPDAGRMWRLVDEHAISFLGLAPTMARSFIRNGGGGVEGYGLGSLRVCASTGEPWTPEAWWWTFDKVCRRRVPILNYSGGTEIGGGILSGNVLTPMKPCAFSGPIPGMGADIVDAAGNPVAQGEAGELVLRRPSIGLTRSLWKNDDERYLDAYWREIPGLWRQGDRARIDADGTWYILGRSDDTLKIAGKRTGPSEIEGLLSATGKVAEAAAIGLPDPVKGQAVGCFVTLVAGQGWSRELAHELEEAVVAGLGAPFRPRFILPVSDLPKTRNMKIMRRVVRAACLDEPAGDLSSLVNPEVVEEIRAAARGLRERRDRENGEAK</sequence>
<dbReference type="InterPro" id="IPR020845">
    <property type="entry name" value="AMP-binding_CS"/>
</dbReference>
<dbReference type="InterPro" id="IPR042099">
    <property type="entry name" value="ANL_N_sf"/>
</dbReference>
<dbReference type="PANTHER" id="PTHR24095:SF14">
    <property type="entry name" value="ACETYL-COENZYME A SYNTHETASE 1"/>
    <property type="match status" value="1"/>
</dbReference>
<evidence type="ECO:0000256" key="2">
    <source>
        <dbReference type="ARBA" id="ARBA00013275"/>
    </source>
</evidence>
<keyword evidence="3" id="KW-0436">Ligase</keyword>
<dbReference type="InterPro" id="IPR000873">
    <property type="entry name" value="AMP-dep_synth/lig_dom"/>
</dbReference>
<keyword evidence="11" id="KW-1185">Reference proteome</keyword>
<accession>A0ABV3SQP6</accession>
<evidence type="ECO:0000259" key="9">
    <source>
        <dbReference type="Pfam" id="PF16177"/>
    </source>
</evidence>
<dbReference type="InterPro" id="IPR032387">
    <property type="entry name" value="ACAS_N"/>
</dbReference>
<dbReference type="Pfam" id="PF13193">
    <property type="entry name" value="AMP-binding_C"/>
    <property type="match status" value="1"/>
</dbReference>
<proteinExistence type="inferred from homology"/>
<name>A0ABV3SQP6_9HYPH</name>
<dbReference type="RefSeq" id="WP_367956501.1">
    <property type="nucleotide sequence ID" value="NZ_JBDPGJ010000006.1"/>
</dbReference>
<dbReference type="Proteomes" id="UP001556692">
    <property type="component" value="Unassembled WGS sequence"/>
</dbReference>
<feature type="domain" description="AMP-binding enzyme C-terminal" evidence="8">
    <location>
        <begin position="540"/>
        <end position="618"/>
    </location>
</feature>
<dbReference type="InterPro" id="IPR045851">
    <property type="entry name" value="AMP-bd_C_sf"/>
</dbReference>
<dbReference type="Gene3D" id="3.30.300.30">
    <property type="match status" value="1"/>
</dbReference>
<dbReference type="PROSITE" id="PS00455">
    <property type="entry name" value="AMP_BINDING"/>
    <property type="match status" value="1"/>
</dbReference>
<dbReference type="Pfam" id="PF00501">
    <property type="entry name" value="AMP-binding"/>
    <property type="match status" value="1"/>
</dbReference>
<dbReference type="PANTHER" id="PTHR24095">
    <property type="entry name" value="ACETYL-COENZYME A SYNTHETASE"/>
    <property type="match status" value="1"/>
</dbReference>
<keyword evidence="6" id="KW-0007">Acetylation</keyword>
<reference evidence="10 11" key="1">
    <citation type="submission" date="2024-05" db="EMBL/GenBank/DDBJ databases">
        <authorList>
            <person name="Jiang F."/>
        </authorList>
    </citation>
    <scope>NUCLEOTIDE SEQUENCE [LARGE SCALE GENOMIC DNA]</scope>
    <source>
        <strain evidence="10 11">LZ166</strain>
    </source>
</reference>
<evidence type="ECO:0000256" key="3">
    <source>
        <dbReference type="ARBA" id="ARBA00022598"/>
    </source>
</evidence>
<gene>
    <name evidence="10" type="ORF">ABGN05_23490</name>
</gene>
<evidence type="ECO:0000259" key="7">
    <source>
        <dbReference type="Pfam" id="PF00501"/>
    </source>
</evidence>
<dbReference type="EMBL" id="JBDPGJ010000006">
    <property type="protein sequence ID" value="MEX0408625.1"/>
    <property type="molecule type" value="Genomic_DNA"/>
</dbReference>
<dbReference type="EC" id="6.2.1.1" evidence="2"/>
<dbReference type="InterPro" id="IPR025110">
    <property type="entry name" value="AMP-bd_C"/>
</dbReference>
<comment type="similarity">
    <text evidence="1">Belongs to the ATP-dependent AMP-binding enzyme family.</text>
</comment>
<dbReference type="Gene3D" id="3.40.50.12780">
    <property type="entry name" value="N-terminal domain of ligase-like"/>
    <property type="match status" value="1"/>
</dbReference>
<protein>
    <recommendedName>
        <fullName evidence="2">acetate--CoA ligase</fullName>
        <ecNumber evidence="2">6.2.1.1</ecNumber>
    </recommendedName>
</protein>
<evidence type="ECO:0000259" key="8">
    <source>
        <dbReference type="Pfam" id="PF13193"/>
    </source>
</evidence>
<feature type="domain" description="Acetyl-coenzyme A synthetase N-terminal" evidence="9">
    <location>
        <begin position="38"/>
        <end position="93"/>
    </location>
</feature>
<evidence type="ECO:0000313" key="11">
    <source>
        <dbReference type="Proteomes" id="UP001556692"/>
    </source>
</evidence>
<evidence type="ECO:0000256" key="6">
    <source>
        <dbReference type="ARBA" id="ARBA00022990"/>
    </source>
</evidence>
<evidence type="ECO:0000313" key="10">
    <source>
        <dbReference type="EMBL" id="MEX0408625.1"/>
    </source>
</evidence>